<dbReference type="RefSeq" id="WP_067381623.1">
    <property type="nucleotide sequence ID" value="NZ_BDQI01000025.1"/>
</dbReference>
<protein>
    <recommendedName>
        <fullName evidence="4">Lipoprotein</fullName>
    </recommendedName>
</protein>
<evidence type="ECO:0000256" key="1">
    <source>
        <dbReference type="SAM" id="MobiDB-lite"/>
    </source>
</evidence>
<feature type="compositionally biased region" description="Low complexity" evidence="1">
    <location>
        <begin position="259"/>
        <end position="288"/>
    </location>
</feature>
<feature type="compositionally biased region" description="Low complexity" evidence="1">
    <location>
        <begin position="304"/>
        <end position="340"/>
    </location>
</feature>
<evidence type="ECO:0008006" key="4">
    <source>
        <dbReference type="Google" id="ProtNLM"/>
    </source>
</evidence>
<sequence>MKVPTGPNGPYRLLARALTAGVLVSASACSLPGVMRHADAPPIVPPATSATPSLTDAQASAALITQGELGGRWSATQGGATWRDGLLKTRTDVPDCQRLLDGLYAEDLLGEPTGARAVVGLDESGNAAQLRYQVAAYAAPSEVDAKLAWLRTLPAKCAQFTSTDVRGGRLNVTVVPAVLPGVGDAREGLRLTMSGASPADAGGGSGAAPMLTLDFAAVRVGDRAVSLTNGGLGGAAQDSTQQAVQVGTQRLQDVLAGRPPTSAPATPTSAPATPTSAPAAPTSAPVAPLTGRPTEPLTERPAETADTTADTTDTTDTADTDNTTADTADTVDTVDTAQEG</sequence>
<name>A0A250VQ56_STROL</name>
<gene>
    <name evidence="2" type="ORF">SO3561_07894</name>
</gene>
<reference evidence="3" key="1">
    <citation type="submission" date="2017-05" db="EMBL/GenBank/DDBJ databases">
        <title>Streptomyces olivochromogenes NBRC 3561 whole genome shotgun sequence.</title>
        <authorList>
            <person name="Dohra H."/>
            <person name="Kodani S."/>
        </authorList>
    </citation>
    <scope>NUCLEOTIDE SEQUENCE [LARGE SCALE GENOMIC DNA]</scope>
    <source>
        <strain evidence="3">NBRC 3561</strain>
    </source>
</reference>
<dbReference type="STRING" id="1963.AQJ27_42490"/>
<proteinExistence type="predicted"/>
<dbReference type="PROSITE" id="PS51257">
    <property type="entry name" value="PROKAR_LIPOPROTEIN"/>
    <property type="match status" value="1"/>
</dbReference>
<dbReference type="EMBL" id="BDQI01000025">
    <property type="protein sequence ID" value="GAX56327.1"/>
    <property type="molecule type" value="Genomic_DNA"/>
</dbReference>
<dbReference type="Proteomes" id="UP000217446">
    <property type="component" value="Unassembled WGS sequence"/>
</dbReference>
<evidence type="ECO:0000313" key="2">
    <source>
        <dbReference type="EMBL" id="GAX56327.1"/>
    </source>
</evidence>
<dbReference type="AlphaFoldDB" id="A0A250VQ56"/>
<feature type="region of interest" description="Disordered" evidence="1">
    <location>
        <begin position="256"/>
        <end position="340"/>
    </location>
</feature>
<evidence type="ECO:0000313" key="3">
    <source>
        <dbReference type="Proteomes" id="UP000217446"/>
    </source>
</evidence>
<keyword evidence="3" id="KW-1185">Reference proteome</keyword>
<comment type="caution">
    <text evidence="2">The sequence shown here is derived from an EMBL/GenBank/DDBJ whole genome shotgun (WGS) entry which is preliminary data.</text>
</comment>
<organism evidence="2 3">
    <name type="scientific">Streptomyces olivochromogenes</name>
    <dbReference type="NCBI Taxonomy" id="1963"/>
    <lineage>
        <taxon>Bacteria</taxon>
        <taxon>Bacillati</taxon>
        <taxon>Actinomycetota</taxon>
        <taxon>Actinomycetes</taxon>
        <taxon>Kitasatosporales</taxon>
        <taxon>Streptomycetaceae</taxon>
        <taxon>Streptomyces</taxon>
    </lineage>
</organism>
<accession>A0A250VQ56</accession>